<dbReference type="Proteomes" id="UP000053630">
    <property type="component" value="Unassembled WGS sequence"/>
</dbReference>
<evidence type="ECO:0000256" key="1">
    <source>
        <dbReference type="PROSITE-ProRule" id="PRU00339"/>
    </source>
</evidence>
<dbReference type="GeneID" id="18681006"/>
<dbReference type="AlphaFoldDB" id="R7SH85"/>
<gene>
    <name evidence="4" type="ORF">FOMMEDRAFT_98396</name>
</gene>
<reference evidence="5" key="1">
    <citation type="journal article" date="2012" name="Science">
        <title>The Paleozoic origin of enzymatic lignin decomposition reconstructed from 31 fungal genomes.</title>
        <authorList>
            <person name="Floudas D."/>
            <person name="Binder M."/>
            <person name="Riley R."/>
            <person name="Barry K."/>
            <person name="Blanchette R.A."/>
            <person name="Henrissat B."/>
            <person name="Martinez A.T."/>
            <person name="Otillar R."/>
            <person name="Spatafora J.W."/>
            <person name="Yadav J.S."/>
            <person name="Aerts A."/>
            <person name="Benoit I."/>
            <person name="Boyd A."/>
            <person name="Carlson A."/>
            <person name="Copeland A."/>
            <person name="Coutinho P.M."/>
            <person name="de Vries R.P."/>
            <person name="Ferreira P."/>
            <person name="Findley K."/>
            <person name="Foster B."/>
            <person name="Gaskell J."/>
            <person name="Glotzer D."/>
            <person name="Gorecki P."/>
            <person name="Heitman J."/>
            <person name="Hesse C."/>
            <person name="Hori C."/>
            <person name="Igarashi K."/>
            <person name="Jurgens J.A."/>
            <person name="Kallen N."/>
            <person name="Kersten P."/>
            <person name="Kohler A."/>
            <person name="Kuees U."/>
            <person name="Kumar T.K.A."/>
            <person name="Kuo A."/>
            <person name="LaButti K."/>
            <person name="Larrondo L.F."/>
            <person name="Lindquist E."/>
            <person name="Ling A."/>
            <person name="Lombard V."/>
            <person name="Lucas S."/>
            <person name="Lundell T."/>
            <person name="Martin R."/>
            <person name="McLaughlin D.J."/>
            <person name="Morgenstern I."/>
            <person name="Morin E."/>
            <person name="Murat C."/>
            <person name="Nagy L.G."/>
            <person name="Nolan M."/>
            <person name="Ohm R.A."/>
            <person name="Patyshakuliyeva A."/>
            <person name="Rokas A."/>
            <person name="Ruiz-Duenas F.J."/>
            <person name="Sabat G."/>
            <person name="Salamov A."/>
            <person name="Samejima M."/>
            <person name="Schmutz J."/>
            <person name="Slot J.C."/>
            <person name="St John F."/>
            <person name="Stenlid J."/>
            <person name="Sun H."/>
            <person name="Sun S."/>
            <person name="Syed K."/>
            <person name="Tsang A."/>
            <person name="Wiebenga A."/>
            <person name="Young D."/>
            <person name="Pisabarro A."/>
            <person name="Eastwood D.C."/>
            <person name="Martin F."/>
            <person name="Cullen D."/>
            <person name="Grigoriev I.V."/>
            <person name="Hibbett D.S."/>
        </authorList>
    </citation>
    <scope>NUCLEOTIDE SEQUENCE [LARGE SCALE GENOMIC DNA]</scope>
    <source>
        <strain evidence="5">MF3/22</strain>
    </source>
</reference>
<feature type="domain" description="CHAT" evidence="3">
    <location>
        <begin position="603"/>
        <end position="878"/>
    </location>
</feature>
<dbReference type="EMBL" id="JH717986">
    <property type="protein sequence ID" value="EJC97657.1"/>
    <property type="molecule type" value="Genomic_DNA"/>
</dbReference>
<dbReference type="KEGG" id="fme:FOMMEDRAFT_98396"/>
<dbReference type="InterPro" id="IPR019734">
    <property type="entry name" value="TPR_rpt"/>
</dbReference>
<keyword evidence="5" id="KW-1185">Reference proteome</keyword>
<proteinExistence type="predicted"/>
<keyword evidence="1" id="KW-0802">TPR repeat</keyword>
<dbReference type="eggNOG" id="KOG4626">
    <property type="taxonomic scope" value="Eukaryota"/>
</dbReference>
<dbReference type="PANTHER" id="PTHR19959:SF119">
    <property type="entry name" value="FUNGAL LIPASE-LIKE DOMAIN-CONTAINING PROTEIN"/>
    <property type="match status" value="1"/>
</dbReference>
<dbReference type="Pfam" id="PF12770">
    <property type="entry name" value="CHAT"/>
    <property type="match status" value="1"/>
</dbReference>
<name>R7SH85_FOMME</name>
<feature type="coiled-coil region" evidence="2">
    <location>
        <begin position="444"/>
        <end position="503"/>
    </location>
</feature>
<evidence type="ECO:0000313" key="5">
    <source>
        <dbReference type="Proteomes" id="UP000053630"/>
    </source>
</evidence>
<accession>R7SH85</accession>
<protein>
    <submittedName>
        <fullName evidence="4">TPR-like protein</fullName>
    </submittedName>
</protein>
<dbReference type="PANTHER" id="PTHR19959">
    <property type="entry name" value="KINESIN LIGHT CHAIN"/>
    <property type="match status" value="1"/>
</dbReference>
<feature type="non-terminal residue" evidence="4">
    <location>
        <position position="1"/>
    </location>
</feature>
<organism evidence="4 5">
    <name type="scientific">Fomitiporia mediterranea (strain MF3/22)</name>
    <name type="common">Grapevine white-rot fungus</name>
    <dbReference type="NCBI Taxonomy" id="694068"/>
    <lineage>
        <taxon>Eukaryota</taxon>
        <taxon>Fungi</taxon>
        <taxon>Dikarya</taxon>
        <taxon>Basidiomycota</taxon>
        <taxon>Agaricomycotina</taxon>
        <taxon>Agaricomycetes</taxon>
        <taxon>Hymenochaetales</taxon>
        <taxon>Hymenochaetaceae</taxon>
        <taxon>Fomitiporia</taxon>
    </lineage>
</organism>
<feature type="repeat" description="TPR" evidence="1">
    <location>
        <begin position="302"/>
        <end position="335"/>
    </location>
</feature>
<sequence>DDLEEAIELHRAALELCPEGHPDRSMSLINFATSLSTRYDKYGRTEDLEEAIELHRVALELLPEGHRNRSLSLNNLASSLCTRYFKRGMAEDLEEAIEFHRAALELRPEGHPNRSASLNNLASSLSTRYDRHGRTEDLEGAIELHRAALNLQSEGYPYRPTSLYSLANSLSTRNFQHGRSEDLEEAIELYRAAVELSHKGHPDHYMSLGNLAISLSTRYNQHASTDDLAEAIDLQRAVLELIPKGHPNISTSLNNLANSLRMRYDRHERAEDLEEAIKLDRAALELRPKGHPNRSTSLNNLANSLSTRYNQYGMTEDLEEAIELYRAAFELHPDGHPDRSGSLLNLSESLLAQVKNRWCMEQFEECMCLLELAATHKFSSSMDRLDAARRWATLARSHNHHTAFTAYKTTISIFQHALTIDPTLNAQHDFLLRNSDHRVLSLDAASYSVEKNRLEQAVEILEQGRGLLWSQLRGLRPPLDQLIETNEELVERFRNVNSELRRKSFDALLRSKRQLSREQEEVINEIRRVPGFENFLEATPFRALQQAASEGPVIMVNHCKYRSDALIIVSRDDLSVTVPSLRIARRSAMSFWNLVNNLRGAMKMLWDRVVSKVIDKLTEVGIAKGSRIWWCPTSVLSALPFHAAGPYRDTDGTTKYLLDDYISSYTPTLGALINSRSNCNSSEPKLLIIGDTKTLKSTRQEIRNVWNSTGDSILERTILLDKKASRRTVLEGLQKATWIHFACHGHLGSRPFDSSFKLADGGLTLLDIIQANVPNAEFAFLSACHTAELSHSGAHDEALHLSAAMQFSGFRSVIGTMWEMYDDDGPCVAKAVYGYMNEYEDDKARFKRAAGGLRKAALELRAKDWIPAERWVNFVHIGA</sequence>
<dbReference type="Pfam" id="PF13374">
    <property type="entry name" value="TPR_10"/>
    <property type="match status" value="5"/>
</dbReference>
<dbReference type="Gene3D" id="1.25.40.10">
    <property type="entry name" value="Tetratricopeptide repeat domain"/>
    <property type="match status" value="3"/>
</dbReference>
<dbReference type="SUPFAM" id="SSF81901">
    <property type="entry name" value="HCP-like"/>
    <property type="match status" value="1"/>
</dbReference>
<dbReference type="InterPro" id="IPR024983">
    <property type="entry name" value="CHAT_dom"/>
</dbReference>
<dbReference type="PROSITE" id="PS50005">
    <property type="entry name" value="TPR"/>
    <property type="match status" value="1"/>
</dbReference>
<keyword evidence="2" id="KW-0175">Coiled coil</keyword>
<evidence type="ECO:0000256" key="2">
    <source>
        <dbReference type="SAM" id="Coils"/>
    </source>
</evidence>
<dbReference type="RefSeq" id="XP_007272077.1">
    <property type="nucleotide sequence ID" value="XM_007272015.1"/>
</dbReference>
<dbReference type="InterPro" id="IPR011990">
    <property type="entry name" value="TPR-like_helical_dom_sf"/>
</dbReference>
<dbReference type="OrthoDB" id="9991317at2759"/>
<evidence type="ECO:0000259" key="3">
    <source>
        <dbReference type="Pfam" id="PF12770"/>
    </source>
</evidence>
<evidence type="ECO:0000313" key="4">
    <source>
        <dbReference type="EMBL" id="EJC97657.1"/>
    </source>
</evidence>
<dbReference type="SMART" id="SM00028">
    <property type="entry name" value="TPR"/>
    <property type="match status" value="5"/>
</dbReference>